<dbReference type="InterPro" id="IPR004937">
    <property type="entry name" value="Urea_transporter"/>
</dbReference>
<gene>
    <name evidence="10" type="primary">LOC108678792</name>
</gene>
<evidence type="ECO:0000256" key="8">
    <source>
        <dbReference type="SAM" id="Phobius"/>
    </source>
</evidence>
<dbReference type="GO" id="GO:0005886">
    <property type="term" value="C:plasma membrane"/>
    <property type="evidence" value="ECO:0007669"/>
    <property type="project" value="UniProtKB-SubCell"/>
</dbReference>
<evidence type="ECO:0000256" key="6">
    <source>
        <dbReference type="ARBA" id="ARBA00023136"/>
    </source>
</evidence>
<dbReference type="AlphaFoldDB" id="A0A979FQ26"/>
<feature type="transmembrane region" description="Helical" evidence="8">
    <location>
        <begin position="290"/>
        <end position="306"/>
    </location>
</feature>
<name>A0A979FQ26_HYAAZ</name>
<dbReference type="RefSeq" id="XP_047738738.1">
    <property type="nucleotide sequence ID" value="XM_047882782.1"/>
</dbReference>
<comment type="subcellular location">
    <subcellularLocation>
        <location evidence="1">Cell membrane</location>
        <topology evidence="1">Multi-pass membrane protein</topology>
    </subcellularLocation>
</comment>
<keyword evidence="4 8" id="KW-0812">Transmembrane</keyword>
<sequence length="460" mass="50064">MANRRNSQVRKWLRWFGDMNAIRCFLFSKSWWSPWFPAKLTNAVLRAFGVVAFANNPLSGFLIMAAMMASDVIVGVAGLLSATVAVICSKLQGAPDHLVCDGLTAFNSLLVGAICTAVLPDLLNLKLHFYHVLLSIPISIITCYVDLGLSSLMSPCQLPAQSIPFNLVATGLVLSLRGRLYGYGLKIHGIDTQGHGQMYDDAFRTLAQDITEVFEGDQTELQWVKVLEGSVLAAGQVYGAGNMASSIIIWLAFFLYSPILSVVFYLGSIIGSCLAVFLSPGSLSEVYAGLWSYNSMLAAGGSVFFLQPSLHVAVVAVLGACMAVFTQAAVMNIFAPTQLPVLSYPFNVVITILLAISTQRGTTLTMLTNRSFPEQHIYERLKGTCEADNNADENAPEMKPFQMGRYCAVVGCTSRSHDYLNRKLGNGMRFFSLSAVKEGQGSDVLNVITRRRQVTVVFSL</sequence>
<dbReference type="GeneID" id="108678792"/>
<evidence type="ECO:0000256" key="4">
    <source>
        <dbReference type="ARBA" id="ARBA00022692"/>
    </source>
</evidence>
<feature type="transmembrane region" description="Helical" evidence="8">
    <location>
        <begin position="104"/>
        <end position="123"/>
    </location>
</feature>
<keyword evidence="9" id="KW-1185">Reference proteome</keyword>
<feature type="transmembrane region" description="Helical" evidence="8">
    <location>
        <begin position="247"/>
        <end position="278"/>
    </location>
</feature>
<evidence type="ECO:0000256" key="1">
    <source>
        <dbReference type="ARBA" id="ARBA00004651"/>
    </source>
</evidence>
<evidence type="ECO:0000313" key="9">
    <source>
        <dbReference type="Proteomes" id="UP000694843"/>
    </source>
</evidence>
<dbReference type="PANTHER" id="PTHR10464:SF4">
    <property type="entry name" value="UREA TRANSPORTER"/>
    <property type="match status" value="1"/>
</dbReference>
<feature type="transmembrane region" description="Helical" evidence="8">
    <location>
        <begin position="130"/>
        <end position="152"/>
    </location>
</feature>
<dbReference type="PANTHER" id="PTHR10464">
    <property type="entry name" value="UREA TRANSPORTER"/>
    <property type="match status" value="1"/>
</dbReference>
<dbReference type="Pfam" id="PF03253">
    <property type="entry name" value="UT"/>
    <property type="match status" value="1"/>
</dbReference>
<keyword evidence="3" id="KW-1003">Cell membrane</keyword>
<accession>A0A979FQ26</accession>
<reference evidence="10" key="1">
    <citation type="submission" date="2025-08" db="UniProtKB">
        <authorList>
            <consortium name="RefSeq"/>
        </authorList>
    </citation>
    <scope>IDENTIFICATION</scope>
    <source>
        <tissue evidence="10">Whole organism</tissue>
    </source>
</reference>
<feature type="transmembrane region" description="Helical" evidence="8">
    <location>
        <begin position="341"/>
        <end position="358"/>
    </location>
</feature>
<evidence type="ECO:0000256" key="7">
    <source>
        <dbReference type="ARBA" id="ARBA00033993"/>
    </source>
</evidence>
<comment type="catalytic activity">
    <reaction evidence="7">
        <text>urea(in) = urea(out)</text>
        <dbReference type="Rhea" id="RHEA:32799"/>
        <dbReference type="ChEBI" id="CHEBI:16199"/>
    </reaction>
</comment>
<dbReference type="OMA" id="IGQVMFQ"/>
<keyword evidence="6 8" id="KW-0472">Membrane</keyword>
<feature type="transmembrane region" description="Helical" evidence="8">
    <location>
        <begin position="313"/>
        <end position="335"/>
    </location>
</feature>
<feature type="transmembrane region" description="Helical" evidence="8">
    <location>
        <begin position="44"/>
        <end position="65"/>
    </location>
</feature>
<evidence type="ECO:0000256" key="5">
    <source>
        <dbReference type="ARBA" id="ARBA00022989"/>
    </source>
</evidence>
<evidence type="ECO:0000313" key="10">
    <source>
        <dbReference type="RefSeq" id="XP_047738738.1"/>
    </source>
</evidence>
<dbReference type="Proteomes" id="UP000694843">
    <property type="component" value="Unplaced"/>
</dbReference>
<proteinExistence type="inferred from homology"/>
<dbReference type="InterPro" id="IPR029020">
    <property type="entry name" value="Ammonium/urea_transptr"/>
</dbReference>
<comment type="similarity">
    <text evidence="2">Belongs to the urea transporter family.</text>
</comment>
<dbReference type="OrthoDB" id="426293at2759"/>
<feature type="transmembrane region" description="Helical" evidence="8">
    <location>
        <begin position="72"/>
        <end position="92"/>
    </location>
</feature>
<protein>
    <submittedName>
        <fullName evidence="10">Urea transporter 2 isoform X1</fullName>
    </submittedName>
</protein>
<organism evidence="9 10">
    <name type="scientific">Hyalella azteca</name>
    <name type="common">Amphipod</name>
    <dbReference type="NCBI Taxonomy" id="294128"/>
    <lineage>
        <taxon>Eukaryota</taxon>
        <taxon>Metazoa</taxon>
        <taxon>Ecdysozoa</taxon>
        <taxon>Arthropoda</taxon>
        <taxon>Crustacea</taxon>
        <taxon>Multicrustacea</taxon>
        <taxon>Malacostraca</taxon>
        <taxon>Eumalacostraca</taxon>
        <taxon>Peracarida</taxon>
        <taxon>Amphipoda</taxon>
        <taxon>Senticaudata</taxon>
        <taxon>Talitrida</taxon>
        <taxon>Talitroidea</taxon>
        <taxon>Hyalellidae</taxon>
        <taxon>Hyalella</taxon>
    </lineage>
</organism>
<keyword evidence="5 8" id="KW-1133">Transmembrane helix</keyword>
<dbReference type="Gene3D" id="1.10.3430.10">
    <property type="entry name" value="Ammonium transporter AmtB like domains"/>
    <property type="match status" value="1"/>
</dbReference>
<evidence type="ECO:0000256" key="3">
    <source>
        <dbReference type="ARBA" id="ARBA00022475"/>
    </source>
</evidence>
<dbReference type="GO" id="GO:0015204">
    <property type="term" value="F:urea transmembrane transporter activity"/>
    <property type="evidence" value="ECO:0007669"/>
    <property type="project" value="InterPro"/>
</dbReference>
<evidence type="ECO:0000256" key="2">
    <source>
        <dbReference type="ARBA" id="ARBA00005914"/>
    </source>
</evidence>